<reference evidence="1 2" key="1">
    <citation type="journal article" date="2020" name="Genome Biol. Evol.">
        <title>Comparative genomics of strictly vertically transmitted, feminizing microsporidia endosymbionts of amphipod crustaceans.</title>
        <authorList>
            <person name="Cormier A."/>
            <person name="Chebbi M.A."/>
            <person name="Giraud I."/>
            <person name="Wattier R."/>
            <person name="Teixeira M."/>
            <person name="Gilbert C."/>
            <person name="Rigaud T."/>
            <person name="Cordaux R."/>
        </authorList>
    </citation>
    <scope>NUCLEOTIDE SEQUENCE [LARGE SCALE GENOMIC DNA]</scope>
    <source>
        <strain evidence="1 2">Ou3-Ou53</strain>
    </source>
</reference>
<dbReference type="EMBL" id="SBJO01000039">
    <property type="protein sequence ID" value="KAF9764080.1"/>
    <property type="molecule type" value="Genomic_DNA"/>
</dbReference>
<organism evidence="1 2">
    <name type="scientific">Nosema granulosis</name>
    <dbReference type="NCBI Taxonomy" id="83296"/>
    <lineage>
        <taxon>Eukaryota</taxon>
        <taxon>Fungi</taxon>
        <taxon>Fungi incertae sedis</taxon>
        <taxon>Microsporidia</taxon>
        <taxon>Nosematidae</taxon>
        <taxon>Nosema</taxon>
    </lineage>
</organism>
<comment type="caution">
    <text evidence="1">The sequence shown here is derived from an EMBL/GenBank/DDBJ whole genome shotgun (WGS) entry which is preliminary data.</text>
</comment>
<accession>A0A9P6L051</accession>
<dbReference type="AlphaFoldDB" id="A0A9P6L051"/>
<proteinExistence type="predicted"/>
<protein>
    <submittedName>
        <fullName evidence="1">Uncharacterized protein</fullName>
    </submittedName>
</protein>
<dbReference type="Proteomes" id="UP000740883">
    <property type="component" value="Unassembled WGS sequence"/>
</dbReference>
<gene>
    <name evidence="1" type="ORF">NGRA_0851</name>
</gene>
<evidence type="ECO:0000313" key="1">
    <source>
        <dbReference type="EMBL" id="KAF9764080.1"/>
    </source>
</evidence>
<keyword evidence="2" id="KW-1185">Reference proteome</keyword>
<evidence type="ECO:0000313" key="2">
    <source>
        <dbReference type="Proteomes" id="UP000740883"/>
    </source>
</evidence>
<sequence>MDDIEMFSIDEYSDYNDIIEEFLNLNTEKDFQKLSAKVRSSIIFKEFEERNLHIDEYNRMVKRNFEESTSLERIHKILKLNFIQIFYELFNGNTKFEMAKFILKTKQINPLEVPASYIPHSILLKTIHRFTILCLCEQFFFKDLNKNAMSLYSSSTGYPMFASDFFYSFLNRSGELNGYNFLPKNSYFYNKLQGMADRVDEHKFAYELISFESSHIFQSLKFAFDPVKSLSNKDLEKDKYTKGEIESIFFEKNILEHIDKETKIGGLFFLLFVPSEKDSTTKRISTLGEVYTYIPCGYKVIKKDTFINFKKPSSIDINSDDLNTLIGVQINIANRAMFNFFSGVLQLYSEKFQKFINVNVLINNNNFDVKIAHVGEPPYDLIISKYKELYNASEGFEEILFTTNEGLKYSVFKQDNFTGQAFTFKGLYTDCKHFIYGRDLKNWIKESIPICPECKSKVLAPKYYERVVYEHKKNEYEDITCYYV</sequence>
<name>A0A9P6L051_9MICR</name>